<feature type="repeat" description="ANK" evidence="1">
    <location>
        <begin position="1254"/>
        <end position="1286"/>
    </location>
</feature>
<accession>D6SLG4</accession>
<dbReference type="SUPFAM" id="SSF48403">
    <property type="entry name" value="Ankyrin repeat"/>
    <property type="match status" value="4"/>
</dbReference>
<dbReference type="OrthoDB" id="5515126at2"/>
<feature type="repeat" description="ANK" evidence="1">
    <location>
        <begin position="1287"/>
        <end position="1319"/>
    </location>
</feature>
<feature type="repeat" description="ANK" evidence="1">
    <location>
        <begin position="957"/>
        <end position="989"/>
    </location>
</feature>
<dbReference type="Pfam" id="PF12796">
    <property type="entry name" value="Ank_2"/>
    <property type="match status" value="7"/>
</dbReference>
<dbReference type="eggNOG" id="COG1520">
    <property type="taxonomic scope" value="Bacteria"/>
</dbReference>
<feature type="repeat" description="ANK" evidence="1">
    <location>
        <begin position="661"/>
        <end position="693"/>
    </location>
</feature>
<dbReference type="EMBL" id="ACJN02000001">
    <property type="protein sequence ID" value="EFI35525.1"/>
    <property type="molecule type" value="Genomic_DNA"/>
</dbReference>
<feature type="repeat" description="ANK" evidence="1">
    <location>
        <begin position="1131"/>
        <end position="1154"/>
    </location>
</feature>
<dbReference type="PRINTS" id="PR01415">
    <property type="entry name" value="ANKYRIN"/>
</dbReference>
<dbReference type="InterPro" id="IPR011990">
    <property type="entry name" value="TPR-like_helical_dom_sf"/>
</dbReference>
<dbReference type="eggNOG" id="COG0666">
    <property type="taxonomic scope" value="Bacteria"/>
</dbReference>
<dbReference type="SUPFAM" id="SSF50998">
    <property type="entry name" value="Quinoprotein alcohol dehydrogenase-like"/>
    <property type="match status" value="2"/>
</dbReference>
<feature type="repeat" description="ANK" evidence="1">
    <location>
        <begin position="560"/>
        <end position="594"/>
    </location>
</feature>
<dbReference type="Gene3D" id="2.130.10.10">
    <property type="entry name" value="YVTN repeat-like/Quinoprotein amine dehydrogenase"/>
    <property type="match status" value="2"/>
</dbReference>
<protein>
    <submittedName>
        <fullName evidence="4">Pyrrolo-quinoline quinone</fullName>
    </submittedName>
</protein>
<feature type="repeat" description="ANK" evidence="1">
    <location>
        <begin position="924"/>
        <end position="956"/>
    </location>
</feature>
<dbReference type="Pfam" id="PF13570">
    <property type="entry name" value="Beta-prop_ACSF4"/>
    <property type="match status" value="1"/>
</dbReference>
<dbReference type="PANTHER" id="PTHR24118:SF99">
    <property type="entry name" value="POTE ANKYRIN DOMAIN FAMILY MEMBER 3C-RELATED"/>
    <property type="match status" value="1"/>
</dbReference>
<feature type="repeat" description="ANK" evidence="1">
    <location>
        <begin position="494"/>
        <end position="526"/>
    </location>
</feature>
<feature type="repeat" description="ANK" evidence="1">
    <location>
        <begin position="766"/>
        <end position="798"/>
    </location>
</feature>
<dbReference type="InterPro" id="IPR036770">
    <property type="entry name" value="Ankyrin_rpt-contain_sf"/>
</dbReference>
<organism evidence="4 5">
    <name type="scientific">Desulfonatronospira thiodismutans ASO3-1</name>
    <dbReference type="NCBI Taxonomy" id="555779"/>
    <lineage>
        <taxon>Bacteria</taxon>
        <taxon>Pseudomonadati</taxon>
        <taxon>Thermodesulfobacteriota</taxon>
        <taxon>Desulfovibrionia</taxon>
        <taxon>Desulfovibrionales</taxon>
        <taxon>Desulfonatronovibrionaceae</taxon>
        <taxon>Desulfonatronospira</taxon>
    </lineage>
</organism>
<dbReference type="SMART" id="SM00248">
    <property type="entry name" value="ANK"/>
    <property type="match status" value="26"/>
</dbReference>
<gene>
    <name evidence="4" type="ORF">Dthio_PD2949</name>
</gene>
<dbReference type="InterPro" id="IPR002110">
    <property type="entry name" value="Ankyrin_rpt"/>
</dbReference>
<sequence>MKNLNFYKKMFLSFFFCFWAFILCLSGPEKSIARETAANKQQELQDLAVQGELTVRAMRAWGMLPERFMHLALELRSQGINLLDADMQTLSELLDRAVEDELLNAFAHPLEELAEYMHEFVLAAQSFETKAGINDVQKTAKKESLSVSQQQNMARTLFARIDALDDDELDEMEKLYHQVMQKAPDTGYAQESYWRLSNMYMRAYSPSRNLDAIDILETYVQRYPGSTFLDDQFAMFATPGMPTAKKRLLYLYETEELWSEAADLYGQLIVDLDASGQDLLEHYISYGRVLENLDRNEEAVAVYKAYLQNTEKDSRTLQNAARTRLSALGAEVPETRVRVSFDNLFDAAQAGSLAEVKRLVQEGADVTSRRIVGAPRYGRASEENPIGPGDMGTESIDPLHFAVAKGHIEVVKYLLEQGADPGSAGEQNWRLPLMLAAENSDLEVAMVLLDAGADVDATGRGGAAALHFAALMADSDFVQVLIDAGASIDKKCRRGQLPLHYAAGNPAKNVAEMLIEAGSELEARDNAQRTALHLAVVSNNLAVGELLISSGSDTGAAMSSGDTALHMAATLEDNARPWVEMLLEEGADVLATNNDGAHPFDYAVRYSQPFVMESLFVEGIDLDQEFVQQMTYLHSAVLQNRYAVAEKLLQLGANADAVNYLQMTPLMLAAQHGSKESAAVLLKYDADISLVDGQHRTALQLAIGYREAPVVSLLLENGADPEYSHHENLTALLQILNHYYAEADEVKTITEVLLAAGADTNVKDGRGNTPLHLAAGKGNTQMVKQLLEKGLKVDEPGPGELTPLHLAAQGGHLDIVELLVQSGADIQVQNRRGNTAMELAHSNGHSEVVLMLEKSGASLHGDLLQAAAQGDAQDIKRHIDSGADVNAVDDDQNTALHLAIAAGHKDAAETLLKAGANVNALNKRHETPLHKAAMTGEEDLLEILLENGAEIEVPDRHGFTALHVAVVFGNTGIADKLLELGAELQAQQIGLELMFEAVYQGQIPGLEYLLEHGVSINAQDEDGWSVLHVAAYEVGNPETVEYLINRGADIDLEDAQGHTPLDLVGEIISHEIYLNIAEMLIAHGAKADPRVMGWPELRIAAVRGEVDQVRQVLADSPEQLTEDEDWAWPILHSAARAGRADVLEILIESGADLEYSIGWGAHYTPLVSAAMEGKRDAVQVLLQKGADPDPLQRILLSAIGHNRDMEILTKFAAAGVDLDAGSDSWDPPLFQARDQEMLQHLLDLGADVNVRNLHGETRLNVAVADKKSELTGLLLQYGADPDLQDHDGNTPLHSAVDEGNVAMAALLLENGASADVTNDEGLTPLQVVEENTWISNRSELLDLLAALLPTADLVWKFGTGGPVDSSARYSNGHIFIAGQDNYLYSLDQATGSKIWSFKTADTIFSSPAVVEGVVYTGSLDGFLYAVHQETGEEKWRFNADKDIVSSPYHWEGSAFISNLQGDVFAVDAETGDKIWKFESGSRSISSAVILDGVVYFGSGDGELIALDGKNGEKLWSFETEAEILSSPALTEDMVVVGDWQGNVYALDAESGQELWSTQAGRDLLTVPVIARDRIYVGSLEGYMYALDLHTGKEIWKFDSGGGIQSSPAMAGNTLYFGDSKGILYALDSESGREKWRFSALATIISSPLILNDIVYFGSYDGHVYAVSYQE</sequence>
<evidence type="ECO:0000259" key="2">
    <source>
        <dbReference type="Pfam" id="PF13360"/>
    </source>
</evidence>
<dbReference type="InterPro" id="IPR018391">
    <property type="entry name" value="PQQ_b-propeller_rpt"/>
</dbReference>
<feature type="repeat" description="ANK" evidence="1">
    <location>
        <begin position="394"/>
        <end position="426"/>
    </location>
</feature>
<reference evidence="4" key="1">
    <citation type="submission" date="2010-05" db="EMBL/GenBank/DDBJ databases">
        <title>The draft genome of Desulfonatronospira thiodismutans ASO3-1.</title>
        <authorList>
            <consortium name="US DOE Joint Genome Institute (JGI-PGF)"/>
            <person name="Lucas S."/>
            <person name="Copeland A."/>
            <person name="Lapidus A."/>
            <person name="Cheng J.-F."/>
            <person name="Bruce D."/>
            <person name="Goodwin L."/>
            <person name="Pitluck S."/>
            <person name="Chertkov O."/>
            <person name="Brettin T."/>
            <person name="Detter J.C."/>
            <person name="Han C."/>
            <person name="Land M.L."/>
            <person name="Hauser L."/>
            <person name="Kyrpides N."/>
            <person name="Mikhailova N."/>
            <person name="Muyzer G."/>
            <person name="Woyke T."/>
        </authorList>
    </citation>
    <scope>NUCLEOTIDE SEQUENCE [LARGE SCALE GENOMIC DNA]</scope>
    <source>
        <strain evidence="4">ASO3-1</strain>
    </source>
</reference>
<dbReference type="Gene3D" id="2.40.10.480">
    <property type="match status" value="1"/>
</dbReference>
<dbReference type="RefSeq" id="WP_008868657.1">
    <property type="nucleotide sequence ID" value="NZ_ACJN02000001.1"/>
</dbReference>
<dbReference type="PROSITE" id="PS50088">
    <property type="entry name" value="ANK_REPEAT"/>
    <property type="match status" value="19"/>
</dbReference>
<evidence type="ECO:0000313" key="5">
    <source>
        <dbReference type="Proteomes" id="UP000005496"/>
    </source>
</evidence>
<feature type="repeat" description="ANK" evidence="1">
    <location>
        <begin position="628"/>
        <end position="660"/>
    </location>
</feature>
<feature type="repeat" description="ANK" evidence="1">
    <location>
        <begin position="1161"/>
        <end position="1193"/>
    </location>
</feature>
<proteinExistence type="predicted"/>
<evidence type="ECO:0000313" key="4">
    <source>
        <dbReference type="EMBL" id="EFI35525.1"/>
    </source>
</evidence>
<dbReference type="InterPro" id="IPR015943">
    <property type="entry name" value="WD40/YVTN_repeat-like_dom_sf"/>
</dbReference>
<comment type="caution">
    <text evidence="4">The sequence shown here is derived from an EMBL/GenBank/DDBJ whole genome shotgun (WGS) entry which is preliminary data.</text>
</comment>
<name>D6SLG4_9BACT</name>
<evidence type="ECO:0000256" key="1">
    <source>
        <dbReference type="PROSITE-ProRule" id="PRU00023"/>
    </source>
</evidence>
<dbReference type="Pfam" id="PF00023">
    <property type="entry name" value="Ank"/>
    <property type="match status" value="2"/>
</dbReference>
<feature type="domain" description="Pyrrolo-quinoline quinone repeat" evidence="2">
    <location>
        <begin position="1581"/>
        <end position="1667"/>
    </location>
</feature>
<feature type="repeat" description="ANK" evidence="1">
    <location>
        <begin position="428"/>
        <end position="460"/>
    </location>
</feature>
<dbReference type="PROSITE" id="PS50297">
    <property type="entry name" value="ANK_REP_REGION"/>
    <property type="match status" value="18"/>
</dbReference>
<dbReference type="PANTHER" id="PTHR24118">
    <property type="entry name" value="POTE ANKYRIN DOMAIN"/>
    <property type="match status" value="1"/>
</dbReference>
<feature type="repeat" description="ANK" evidence="1">
    <location>
        <begin position="461"/>
        <end position="493"/>
    </location>
</feature>
<feature type="repeat" description="ANK" evidence="1">
    <location>
        <begin position="891"/>
        <end position="923"/>
    </location>
</feature>
<feature type="repeat" description="ANK" evidence="1">
    <location>
        <begin position="527"/>
        <end position="559"/>
    </location>
</feature>
<dbReference type="Gene3D" id="1.25.40.10">
    <property type="entry name" value="Tetratricopeptide repeat domain"/>
    <property type="match status" value="1"/>
</dbReference>
<dbReference type="Gene3D" id="1.25.40.20">
    <property type="entry name" value="Ankyrin repeat-containing domain"/>
    <property type="match status" value="9"/>
</dbReference>
<feature type="repeat" description="ANK" evidence="1">
    <location>
        <begin position="694"/>
        <end position="726"/>
    </location>
</feature>
<feature type="domain" description="Pyrrolo-quinoline quinone repeat" evidence="3">
    <location>
        <begin position="1342"/>
        <end position="1571"/>
    </location>
</feature>
<dbReference type="InterPro" id="IPR011047">
    <property type="entry name" value="Quinoprotein_ADH-like_sf"/>
</dbReference>
<dbReference type="Pfam" id="PF13857">
    <property type="entry name" value="Ank_5"/>
    <property type="match status" value="1"/>
</dbReference>
<keyword evidence="1" id="KW-0040">ANK repeat</keyword>
<dbReference type="Pfam" id="PF13360">
    <property type="entry name" value="PQQ_2"/>
    <property type="match status" value="1"/>
</dbReference>
<dbReference type="SMART" id="SM00564">
    <property type="entry name" value="PQQ"/>
    <property type="match status" value="8"/>
</dbReference>
<feature type="repeat" description="ANK" evidence="1">
    <location>
        <begin position="1022"/>
        <end position="1055"/>
    </location>
</feature>
<keyword evidence="5" id="KW-1185">Reference proteome</keyword>
<dbReference type="InterPro" id="IPR002372">
    <property type="entry name" value="PQQ_rpt_dom"/>
</dbReference>
<dbReference type="Proteomes" id="UP000005496">
    <property type="component" value="Unassembled WGS sequence"/>
</dbReference>
<feature type="repeat" description="ANK" evidence="1">
    <location>
        <begin position="799"/>
        <end position="831"/>
    </location>
</feature>
<evidence type="ECO:0000259" key="3">
    <source>
        <dbReference type="Pfam" id="PF13570"/>
    </source>
</evidence>